<accession>A0A834DXL3</accession>
<protein>
    <submittedName>
        <fullName evidence="1">Uncharacterized protein</fullName>
    </submittedName>
</protein>
<dbReference type="EMBL" id="JABVXQ010000007">
    <property type="protein sequence ID" value="KAF6100000.1"/>
    <property type="molecule type" value="Genomic_DNA"/>
</dbReference>
<gene>
    <name evidence="1" type="ORF">HJG60_011716</name>
</gene>
<reference evidence="1 2" key="1">
    <citation type="journal article" date="2020" name="Nature">
        <title>Six reference-quality genomes reveal evolution of bat adaptations.</title>
        <authorList>
            <person name="Jebb D."/>
            <person name="Huang Z."/>
            <person name="Pippel M."/>
            <person name="Hughes G.M."/>
            <person name="Lavrichenko K."/>
            <person name="Devanna P."/>
            <person name="Winkler S."/>
            <person name="Jermiin L.S."/>
            <person name="Skirmuntt E.C."/>
            <person name="Katzourakis A."/>
            <person name="Burkitt-Gray L."/>
            <person name="Ray D.A."/>
            <person name="Sullivan K.A.M."/>
            <person name="Roscito J.G."/>
            <person name="Kirilenko B.M."/>
            <person name="Davalos L.M."/>
            <person name="Corthals A.P."/>
            <person name="Power M.L."/>
            <person name="Jones G."/>
            <person name="Ransome R.D."/>
            <person name="Dechmann D.K.N."/>
            <person name="Locatelli A.G."/>
            <person name="Puechmaille S.J."/>
            <person name="Fedrigo O."/>
            <person name="Jarvis E.D."/>
            <person name="Hiller M."/>
            <person name="Vernes S.C."/>
            <person name="Myers E.W."/>
            <person name="Teeling E.C."/>
        </authorList>
    </citation>
    <scope>NUCLEOTIDE SEQUENCE [LARGE SCALE GENOMIC DNA]</scope>
    <source>
        <strain evidence="1">Bat1K_MPI-CBG_1</strain>
    </source>
</reference>
<dbReference type="Proteomes" id="UP000664940">
    <property type="component" value="Unassembled WGS sequence"/>
</dbReference>
<evidence type="ECO:0000313" key="1">
    <source>
        <dbReference type="EMBL" id="KAF6100000.1"/>
    </source>
</evidence>
<name>A0A834DXL3_9CHIR</name>
<sequence length="151" mass="16687">MKHRVGEKTFPGARTRAAVEQVGLLGKASHFPFQEAVKWRPRVRNVVEGLCLFPVATVTNITCWWLSITEMNLFTNQEARSLKSRCQQSKASRGLGGEFFACLFQRLVDVIISGLEAASLSSLPSWPLSSLPLTAPSSALCVSYKCTGRWL</sequence>
<proteinExistence type="predicted"/>
<organism evidence="1 2">
    <name type="scientific">Phyllostomus discolor</name>
    <name type="common">pale spear-nosed bat</name>
    <dbReference type="NCBI Taxonomy" id="89673"/>
    <lineage>
        <taxon>Eukaryota</taxon>
        <taxon>Metazoa</taxon>
        <taxon>Chordata</taxon>
        <taxon>Craniata</taxon>
        <taxon>Vertebrata</taxon>
        <taxon>Euteleostomi</taxon>
        <taxon>Mammalia</taxon>
        <taxon>Eutheria</taxon>
        <taxon>Laurasiatheria</taxon>
        <taxon>Chiroptera</taxon>
        <taxon>Yangochiroptera</taxon>
        <taxon>Phyllostomidae</taxon>
        <taxon>Phyllostominae</taxon>
        <taxon>Phyllostomus</taxon>
    </lineage>
</organism>
<comment type="caution">
    <text evidence="1">The sequence shown here is derived from an EMBL/GenBank/DDBJ whole genome shotgun (WGS) entry which is preliminary data.</text>
</comment>
<evidence type="ECO:0000313" key="2">
    <source>
        <dbReference type="Proteomes" id="UP000664940"/>
    </source>
</evidence>
<dbReference type="AlphaFoldDB" id="A0A834DXL3"/>